<sequence length="84" mass="9419">MMVACPLCNGMRVIERTCPECSNLMTDQGKLVDFMGDYSPYLDDEINKTVDGVKDSTRKHTCVHLFQCANCAGQITVTMQEIPR</sequence>
<accession>A0A1G8XG66</accession>
<reference evidence="1 2" key="1">
    <citation type="submission" date="2016-10" db="EMBL/GenBank/DDBJ databases">
        <authorList>
            <person name="de Groot N.N."/>
        </authorList>
    </citation>
    <scope>NUCLEOTIDE SEQUENCE [LARGE SCALE GENOMIC DNA]</scope>
    <source>
        <strain evidence="1 2">CGMCC 1.6502</strain>
    </source>
</reference>
<dbReference type="STRING" id="407036.SAMN05216243_1331"/>
<keyword evidence="2" id="KW-1185">Reference proteome</keyword>
<name>A0A1G8XG66_9BACI</name>
<organism evidence="1 2">
    <name type="scientific">Sediminibacillus albus</name>
    <dbReference type="NCBI Taxonomy" id="407036"/>
    <lineage>
        <taxon>Bacteria</taxon>
        <taxon>Bacillati</taxon>
        <taxon>Bacillota</taxon>
        <taxon>Bacilli</taxon>
        <taxon>Bacillales</taxon>
        <taxon>Bacillaceae</taxon>
        <taxon>Sediminibacillus</taxon>
    </lineage>
</organism>
<proteinExistence type="predicted"/>
<dbReference type="EMBL" id="FNFL01000001">
    <property type="protein sequence ID" value="SDJ89274.1"/>
    <property type="molecule type" value="Genomic_DNA"/>
</dbReference>
<gene>
    <name evidence="1" type="ORF">SAMN05216243_1331</name>
</gene>
<dbReference type="Proteomes" id="UP000198694">
    <property type="component" value="Unassembled WGS sequence"/>
</dbReference>
<evidence type="ECO:0000313" key="1">
    <source>
        <dbReference type="EMBL" id="SDJ89274.1"/>
    </source>
</evidence>
<protein>
    <submittedName>
        <fullName evidence="1">Uncharacterized protein</fullName>
    </submittedName>
</protein>
<evidence type="ECO:0000313" key="2">
    <source>
        <dbReference type="Proteomes" id="UP000198694"/>
    </source>
</evidence>
<dbReference type="AlphaFoldDB" id="A0A1G8XG66"/>